<proteinExistence type="inferred from homology"/>
<evidence type="ECO:0000256" key="4">
    <source>
        <dbReference type="ARBA" id="ARBA00023008"/>
    </source>
</evidence>
<keyword evidence="4" id="KW-0186">Copper</keyword>
<evidence type="ECO:0000313" key="10">
    <source>
        <dbReference type="Proteomes" id="UP000014064"/>
    </source>
</evidence>
<evidence type="ECO:0000256" key="7">
    <source>
        <dbReference type="ARBA" id="ARBA00038171"/>
    </source>
</evidence>
<dbReference type="KEGG" id="wic:J056_002245"/>
<keyword evidence="1" id="KW-0813">Transport</keyword>
<dbReference type="STRING" id="1299270.R9APM5"/>
<dbReference type="GO" id="GO:0046872">
    <property type="term" value="F:metal ion binding"/>
    <property type="evidence" value="ECO:0007669"/>
    <property type="project" value="UniProtKB-KW"/>
</dbReference>
<dbReference type="OrthoDB" id="689350at2759"/>
<dbReference type="InterPro" id="IPR006121">
    <property type="entry name" value="HMA_dom"/>
</dbReference>
<name>R9APM5_WALI9</name>
<dbReference type="OMA" id="MTHTYKF"/>
<dbReference type="Pfam" id="PF00403">
    <property type="entry name" value="HMA"/>
    <property type="match status" value="1"/>
</dbReference>
<accession>R9APM5</accession>
<evidence type="ECO:0000256" key="3">
    <source>
        <dbReference type="ARBA" id="ARBA00022796"/>
    </source>
</evidence>
<dbReference type="GO" id="GO:0006825">
    <property type="term" value="P:copper ion transport"/>
    <property type="evidence" value="ECO:0007669"/>
    <property type="project" value="UniProtKB-KW"/>
</dbReference>
<dbReference type="GeneID" id="20375197"/>
<feature type="domain" description="HMA" evidence="8">
    <location>
        <begin position="1"/>
        <end position="69"/>
    </location>
</feature>
<evidence type="ECO:0000256" key="1">
    <source>
        <dbReference type="ARBA" id="ARBA00022448"/>
    </source>
</evidence>
<comment type="similarity">
    <text evidence="7">Belongs to the ATX1 family.</text>
</comment>
<dbReference type="CDD" id="cd00371">
    <property type="entry name" value="HMA"/>
    <property type="match status" value="1"/>
</dbReference>
<dbReference type="PANTHER" id="PTHR46365:SF1">
    <property type="entry name" value="COPPER TRANSPORT PROTEIN ATOX1"/>
    <property type="match status" value="1"/>
</dbReference>
<dbReference type="RefSeq" id="XP_009266384.1">
    <property type="nucleotide sequence ID" value="XM_009268109.1"/>
</dbReference>
<dbReference type="PROSITE" id="PS50846">
    <property type="entry name" value="HMA_2"/>
    <property type="match status" value="1"/>
</dbReference>
<evidence type="ECO:0000256" key="5">
    <source>
        <dbReference type="ARBA" id="ARBA00023065"/>
    </source>
</evidence>
<dbReference type="InterPro" id="IPR051881">
    <property type="entry name" value="Copper_transport_ATOX1-like"/>
</dbReference>
<reference evidence="10" key="1">
    <citation type="journal article" date="2013" name="BMC Genomics">
        <title>Genome and transcriptome sequencing of the halophilic fungus Wallemia ichthyophaga: haloadaptations present and absent.</title>
        <authorList>
            <person name="Zajc J."/>
            <person name="Liu Y."/>
            <person name="Dai W."/>
            <person name="Yang Z."/>
            <person name="Hu J."/>
            <person name="Gostincar C."/>
            <person name="Gunde-Cimerman N."/>
        </authorList>
    </citation>
    <scope>NUCLEOTIDE SEQUENCE [LARGE SCALE GENOMIC DNA]</scope>
    <source>
        <strain evidence="10">EXF-994 / CBS 113033</strain>
    </source>
</reference>
<dbReference type="EMBL" id="KE007225">
    <property type="protein sequence ID" value="EOR04167.1"/>
    <property type="molecule type" value="Genomic_DNA"/>
</dbReference>
<keyword evidence="3" id="KW-0187">Copper transport</keyword>
<dbReference type="eggNOG" id="KOG1603">
    <property type="taxonomic scope" value="Eukaryota"/>
</dbReference>
<dbReference type="HOGENOM" id="CLU_134973_3_1_1"/>
<dbReference type="GO" id="GO:0016531">
    <property type="term" value="F:copper chaperone activity"/>
    <property type="evidence" value="ECO:0007669"/>
    <property type="project" value="TreeGrafter"/>
</dbReference>
<evidence type="ECO:0000313" key="9">
    <source>
        <dbReference type="EMBL" id="EOR04167.1"/>
    </source>
</evidence>
<dbReference type="AlphaFoldDB" id="R9APM5"/>
<evidence type="ECO:0000256" key="6">
    <source>
        <dbReference type="ARBA" id="ARBA00023186"/>
    </source>
</evidence>
<organism evidence="9 10">
    <name type="scientific">Wallemia ichthyophaga (strain EXF-994 / CBS 113033)</name>
    <dbReference type="NCBI Taxonomy" id="1299270"/>
    <lineage>
        <taxon>Eukaryota</taxon>
        <taxon>Fungi</taxon>
        <taxon>Dikarya</taxon>
        <taxon>Basidiomycota</taxon>
        <taxon>Wallemiomycotina</taxon>
        <taxon>Wallemiomycetes</taxon>
        <taxon>Wallemiales</taxon>
        <taxon>Wallemiaceae</taxon>
        <taxon>Wallemia</taxon>
    </lineage>
</organism>
<sequence>MANYKFNVAMSCGGCSGAITRALNKAKEDPNAGIEDFSVDLNAQTVLVNGSASLQDVQARIAKTGKEVRSADQI</sequence>
<dbReference type="Proteomes" id="UP000014064">
    <property type="component" value="Unassembled WGS sequence"/>
</dbReference>
<keyword evidence="10" id="KW-1185">Reference proteome</keyword>
<dbReference type="InterPro" id="IPR036163">
    <property type="entry name" value="HMA_dom_sf"/>
</dbReference>
<gene>
    <name evidence="9" type="ORF">J056_002245</name>
</gene>
<dbReference type="SUPFAM" id="SSF55008">
    <property type="entry name" value="HMA, heavy metal-associated domain"/>
    <property type="match status" value="1"/>
</dbReference>
<dbReference type="GO" id="GO:0005829">
    <property type="term" value="C:cytosol"/>
    <property type="evidence" value="ECO:0007669"/>
    <property type="project" value="TreeGrafter"/>
</dbReference>
<dbReference type="PANTHER" id="PTHR46365">
    <property type="entry name" value="COPPER TRANSPORT PROTEIN ATOX1"/>
    <property type="match status" value="1"/>
</dbReference>
<keyword evidence="6" id="KW-0143">Chaperone</keyword>
<protein>
    <submittedName>
        <fullName evidence="9">Metal homeostasis factor atx1</fullName>
    </submittedName>
</protein>
<evidence type="ECO:0000259" key="8">
    <source>
        <dbReference type="PROSITE" id="PS50846"/>
    </source>
</evidence>
<keyword evidence="2" id="KW-0479">Metal-binding</keyword>
<dbReference type="Gene3D" id="3.30.70.100">
    <property type="match status" value="1"/>
</dbReference>
<keyword evidence="5" id="KW-0406">Ion transport</keyword>
<evidence type="ECO:0000256" key="2">
    <source>
        <dbReference type="ARBA" id="ARBA00022723"/>
    </source>
</evidence>